<proteinExistence type="predicted"/>
<accession>A0ABP9F7M5</accession>
<comment type="caution">
    <text evidence="2">The sequence shown here is derived from an EMBL/GenBank/DDBJ whole genome shotgun (WGS) entry which is preliminary data.</text>
</comment>
<name>A0ABP9F7M5_9PSEU</name>
<keyword evidence="3" id="KW-1185">Reference proteome</keyword>
<protein>
    <submittedName>
        <fullName evidence="2">Uncharacterized protein</fullName>
    </submittedName>
</protein>
<dbReference type="Proteomes" id="UP001500457">
    <property type="component" value="Unassembled WGS sequence"/>
</dbReference>
<dbReference type="EMBL" id="BAABHQ010000026">
    <property type="protein sequence ID" value="GAA4894570.1"/>
    <property type="molecule type" value="Genomic_DNA"/>
</dbReference>
<gene>
    <name evidence="2" type="ORF">GCM10023203_56030</name>
</gene>
<sequence>MGTHRQPSSRVIGVHSLPTAVISLIQEQAEVRGLGRDPLPEVTHAVRTDVVVGTTGWFGRGRPRRRTTELLLTQDVLVVTDRDPDRDGPDPDAQVAFHRLPQLEVTRVEGPEPGIGLLSTPVGATERGSRVVVTDGGPETDRFHRALAEAAERSRRVDVPSSRLPAEAVPAPSEVS</sequence>
<feature type="region of interest" description="Disordered" evidence="1">
    <location>
        <begin position="149"/>
        <end position="176"/>
    </location>
</feature>
<evidence type="ECO:0000313" key="3">
    <source>
        <dbReference type="Proteomes" id="UP001500457"/>
    </source>
</evidence>
<evidence type="ECO:0000313" key="2">
    <source>
        <dbReference type="EMBL" id="GAA4894570.1"/>
    </source>
</evidence>
<organism evidence="2 3">
    <name type="scientific">Actinomycetospora straminea</name>
    <dbReference type="NCBI Taxonomy" id="663607"/>
    <lineage>
        <taxon>Bacteria</taxon>
        <taxon>Bacillati</taxon>
        <taxon>Actinomycetota</taxon>
        <taxon>Actinomycetes</taxon>
        <taxon>Pseudonocardiales</taxon>
        <taxon>Pseudonocardiaceae</taxon>
        <taxon>Actinomycetospora</taxon>
    </lineage>
</organism>
<evidence type="ECO:0000256" key="1">
    <source>
        <dbReference type="SAM" id="MobiDB-lite"/>
    </source>
</evidence>
<feature type="compositionally biased region" description="Basic and acidic residues" evidence="1">
    <location>
        <begin position="149"/>
        <end position="158"/>
    </location>
</feature>
<reference evidence="3" key="1">
    <citation type="journal article" date="2019" name="Int. J. Syst. Evol. Microbiol.">
        <title>The Global Catalogue of Microorganisms (GCM) 10K type strain sequencing project: providing services to taxonomists for standard genome sequencing and annotation.</title>
        <authorList>
            <consortium name="The Broad Institute Genomics Platform"/>
            <consortium name="The Broad Institute Genome Sequencing Center for Infectious Disease"/>
            <person name="Wu L."/>
            <person name="Ma J."/>
        </authorList>
    </citation>
    <scope>NUCLEOTIDE SEQUENCE [LARGE SCALE GENOMIC DNA]</scope>
    <source>
        <strain evidence="3">JCM 17983</strain>
    </source>
</reference>